<proteinExistence type="predicted"/>
<protein>
    <submittedName>
        <fullName evidence="1">2028_t:CDS:1</fullName>
    </submittedName>
</protein>
<dbReference type="EMBL" id="CAJVPT010000358">
    <property type="protein sequence ID" value="CAG8443432.1"/>
    <property type="molecule type" value="Genomic_DNA"/>
</dbReference>
<sequence length="1095" mass="126331">MPRGRTRRYANDVAEEQSFSRPSTTPSEGSNKRVRLGGDSPSSPLTPSRKGKNAQAEYQIGSIVRVSLKNFVTYDSVEFRPGPNLNMIIGPNGTGKSTIVCAIALGLGWNSSLLGRAKDISDFIKNGQERASIEIELQSRPKNVMSPPELLMQTQRAVGEKELITWHERLIKLREEEKKLLATTKVDSDEIDNLEKRNSILERDVTRFKEREAILRRIQLYELRIPFARYGVAKNLYDEIKNERAEAHSTYKRLLKENEPANARKSELEDKLKEAGEENKRCLGSYNAKTKEMKETANKLEKTEGDIDNARKELSSIKRRERTRQNLITQLRAEINDLEERTKVPPRVDTSDIDRRNGDINRRLREVSSQIDDINEKIQQKIEESRNYNLEIISLQKQLKELDNVRRLRLDILRNDYDTISAIEWIRKNGDKLVARVYDPMLLEIDIKNMRYADAVESLLGNSTKTFVCESDQDYHTITKALCDIQKLRINVLCISHLSMKDFPYPRSIEQLRAIGFEGYLLDQINAPPMLLTAICDQANFHRIPVAKNETDVNHNDILRRPEIRKYIAGNTSYSITSSKYGKKLSQTYTTRIRPARIFTNTLNVEQRRNLERQLQEVQLKLQENDRIIGKLRNDEAKLNESVRTLREEKARIIEEKRSIQASLSEFERLKVKLDNKRSQLERQRPNPVKDDEKKLRGKIREFARKRGRLVAEFQDHLKESKQLFSDRIVASLQHIQYFSELHELERRTKDRNEALKQAHVRYVEVDGRFSSAKANAKRLLNEANAKIEDVDEETRLALQEISQGMSLDELEDAVASERAKADLHYVVNPHVIEMYDKRKAEIESIKSRLVVKTRELEKLTEELSSLKEKWVPKLEELVKKISQEFSNAFDREVRVSTHDDYDKWGIDILVKFRDNEKLQALTGQRQSGGFSIEYDNSTVDHLRRSQSWKELFLRLGEVAMTYLLRNASIFIALPNKSYLQVVGTLISEIPCSPSSPSPKSSSENDTGSFLTTPNSSFDFSDQFLESDDDFANFPRHAQGLSGKFINSVIVDRVKESYVDKEVVLDLLEEHLKNNLIKANNWNPAGIGSINTALQ</sequence>
<name>A0ACA9JZ87_9GLOM</name>
<comment type="caution">
    <text evidence="1">The sequence shown here is derived from an EMBL/GenBank/DDBJ whole genome shotgun (WGS) entry which is preliminary data.</text>
</comment>
<evidence type="ECO:0000313" key="1">
    <source>
        <dbReference type="EMBL" id="CAG8443432.1"/>
    </source>
</evidence>
<dbReference type="Proteomes" id="UP000789525">
    <property type="component" value="Unassembled WGS sequence"/>
</dbReference>
<gene>
    <name evidence="1" type="ORF">ACOLOM_LOCUS378</name>
</gene>
<organism evidence="1 2">
    <name type="scientific">Acaulospora colombiana</name>
    <dbReference type="NCBI Taxonomy" id="27376"/>
    <lineage>
        <taxon>Eukaryota</taxon>
        <taxon>Fungi</taxon>
        <taxon>Fungi incertae sedis</taxon>
        <taxon>Mucoromycota</taxon>
        <taxon>Glomeromycotina</taxon>
        <taxon>Glomeromycetes</taxon>
        <taxon>Diversisporales</taxon>
        <taxon>Acaulosporaceae</taxon>
        <taxon>Acaulospora</taxon>
    </lineage>
</organism>
<reference evidence="1" key="1">
    <citation type="submission" date="2021-06" db="EMBL/GenBank/DDBJ databases">
        <authorList>
            <person name="Kallberg Y."/>
            <person name="Tangrot J."/>
            <person name="Rosling A."/>
        </authorList>
    </citation>
    <scope>NUCLEOTIDE SEQUENCE</scope>
    <source>
        <strain evidence="1">CL356</strain>
    </source>
</reference>
<feature type="non-terminal residue" evidence="1">
    <location>
        <position position="1095"/>
    </location>
</feature>
<accession>A0ACA9JZ87</accession>
<keyword evidence="2" id="KW-1185">Reference proteome</keyword>
<evidence type="ECO:0000313" key="2">
    <source>
        <dbReference type="Proteomes" id="UP000789525"/>
    </source>
</evidence>